<proteinExistence type="predicted"/>
<gene>
    <name evidence="6" type="ORF">BJY20_001129</name>
</gene>
<dbReference type="InterPro" id="IPR007484">
    <property type="entry name" value="Peptidase_M28"/>
</dbReference>
<dbReference type="PANTHER" id="PTHR12147">
    <property type="entry name" value="METALLOPEPTIDASE M28 FAMILY MEMBER"/>
    <property type="match status" value="1"/>
</dbReference>
<feature type="transmembrane region" description="Helical" evidence="2">
    <location>
        <begin position="532"/>
        <end position="554"/>
    </location>
</feature>
<dbReference type="PANTHER" id="PTHR12147:SF26">
    <property type="entry name" value="PEPTIDASE M28 DOMAIN-CONTAINING PROTEIN"/>
    <property type="match status" value="1"/>
</dbReference>
<accession>A0A852VKX7</accession>
<dbReference type="InterPro" id="IPR046450">
    <property type="entry name" value="PA_dom_sf"/>
</dbReference>
<comment type="caution">
    <text evidence="6">The sequence shown here is derived from an EMBL/GenBank/DDBJ whole genome shotgun (WGS) entry which is preliminary data.</text>
</comment>
<dbReference type="GO" id="GO:0006508">
    <property type="term" value="P:proteolysis"/>
    <property type="evidence" value="ECO:0007669"/>
    <property type="project" value="InterPro"/>
</dbReference>
<keyword evidence="6" id="KW-0121">Carboxypeptidase</keyword>
<dbReference type="EMBL" id="JACCAE010000001">
    <property type="protein sequence ID" value="NYF97737.1"/>
    <property type="molecule type" value="Genomic_DNA"/>
</dbReference>
<evidence type="ECO:0000256" key="3">
    <source>
        <dbReference type="SAM" id="SignalP"/>
    </source>
</evidence>
<evidence type="ECO:0000259" key="5">
    <source>
        <dbReference type="Pfam" id="PF04389"/>
    </source>
</evidence>
<dbReference type="RefSeq" id="WP_343062788.1">
    <property type="nucleotide sequence ID" value="NZ_JACCAE010000001.1"/>
</dbReference>
<dbReference type="Proteomes" id="UP000554054">
    <property type="component" value="Unassembled WGS sequence"/>
</dbReference>
<dbReference type="Gene3D" id="3.50.30.30">
    <property type="match status" value="1"/>
</dbReference>
<organism evidence="6 7">
    <name type="scientific">Janibacter cremeus</name>
    <dbReference type="NCBI Taxonomy" id="1285192"/>
    <lineage>
        <taxon>Bacteria</taxon>
        <taxon>Bacillati</taxon>
        <taxon>Actinomycetota</taxon>
        <taxon>Actinomycetes</taxon>
        <taxon>Micrococcales</taxon>
        <taxon>Intrasporangiaceae</taxon>
        <taxon>Janibacter</taxon>
    </lineage>
</organism>
<feature type="chain" id="PRO_5032334005" evidence="3">
    <location>
        <begin position="30"/>
        <end position="561"/>
    </location>
</feature>
<evidence type="ECO:0000313" key="6">
    <source>
        <dbReference type="EMBL" id="NYF97737.1"/>
    </source>
</evidence>
<feature type="region of interest" description="Disordered" evidence="1">
    <location>
        <begin position="475"/>
        <end position="537"/>
    </location>
</feature>
<dbReference type="GO" id="GO:0008235">
    <property type="term" value="F:metalloexopeptidase activity"/>
    <property type="evidence" value="ECO:0007669"/>
    <property type="project" value="InterPro"/>
</dbReference>
<name>A0A852VKX7_9MICO</name>
<dbReference type="GO" id="GO:0004180">
    <property type="term" value="F:carboxypeptidase activity"/>
    <property type="evidence" value="ECO:0007669"/>
    <property type="project" value="UniProtKB-KW"/>
</dbReference>
<dbReference type="AlphaFoldDB" id="A0A852VKX7"/>
<feature type="domain" description="Peptidase M28" evidence="5">
    <location>
        <begin position="248"/>
        <end position="468"/>
    </location>
</feature>
<protein>
    <submittedName>
        <fullName evidence="6">Zn-dependent M28 family amino/carboxypeptidase</fullName>
    </submittedName>
</protein>
<keyword evidence="6" id="KW-0378">Hydrolase</keyword>
<dbReference type="InterPro" id="IPR003137">
    <property type="entry name" value="PA_domain"/>
</dbReference>
<sequence length="561" mass="57865">MRSRTAAATAAAATAALALTTVTAGSAHANAPGDSPEFTESVTVDNVFGHLEQLQSIADANDGNRGAGTAGYEASAAYVEQTLQAAGYETTRQPFTFMYEVVNSTSLTEVSPDAREVEQAPMSYSQPTPQGGIEGALVAPTSAIGCEATAWDGVDLSGDSDIALVSRGECSFGQKAVTAGEAGAEAVIIYNNEEGELNGTLGGVEPTSAPATGITMAEGEALLAKMDNGTVTMSFALDKTMEQRETFNILTETSTGSDDDVVMLGAHLDSVHDGPGINDNGSGSAGILETAVQLAKVDELKNKVRFAFWGAEELGLLGSDHYVADLQANDPAALDSISSYLNFDMIGSPNYVVGVYDADESTYEAPVDVPAGSTAIEDVFTDYFDASGQPWVDSEFSGRSDYSAFINAGVPASGLFSGADGTKTAEEVEMFGGTAGITYDPNYHSVGDDLSNINTEALGIMSDAIAHATITLAEPVAPEEPGTEEPGDEESPEEPGDEESPEEPGDEESPQEPGDEPEIPEVVQTDGFGSDVAGGTALGGLLLAGMTAGAVVAIRRRSTMD</sequence>
<keyword evidence="2" id="KW-0472">Membrane</keyword>
<dbReference type="SUPFAM" id="SSF52025">
    <property type="entry name" value="PA domain"/>
    <property type="match status" value="1"/>
</dbReference>
<dbReference type="SUPFAM" id="SSF53187">
    <property type="entry name" value="Zn-dependent exopeptidases"/>
    <property type="match status" value="1"/>
</dbReference>
<dbReference type="Gene3D" id="3.40.630.10">
    <property type="entry name" value="Zn peptidases"/>
    <property type="match status" value="1"/>
</dbReference>
<dbReference type="Pfam" id="PF02225">
    <property type="entry name" value="PA"/>
    <property type="match status" value="1"/>
</dbReference>
<dbReference type="Pfam" id="PF04389">
    <property type="entry name" value="Peptidase_M28"/>
    <property type="match status" value="1"/>
</dbReference>
<keyword evidence="3" id="KW-0732">Signal</keyword>
<evidence type="ECO:0000256" key="2">
    <source>
        <dbReference type="SAM" id="Phobius"/>
    </source>
</evidence>
<feature type="domain" description="PA" evidence="4">
    <location>
        <begin position="134"/>
        <end position="222"/>
    </location>
</feature>
<evidence type="ECO:0000256" key="1">
    <source>
        <dbReference type="SAM" id="MobiDB-lite"/>
    </source>
</evidence>
<keyword evidence="2" id="KW-0812">Transmembrane</keyword>
<keyword evidence="7" id="KW-1185">Reference proteome</keyword>
<feature type="signal peptide" evidence="3">
    <location>
        <begin position="1"/>
        <end position="29"/>
    </location>
</feature>
<dbReference type="InterPro" id="IPR045175">
    <property type="entry name" value="M28_fam"/>
</dbReference>
<evidence type="ECO:0000259" key="4">
    <source>
        <dbReference type="Pfam" id="PF02225"/>
    </source>
</evidence>
<feature type="compositionally biased region" description="Acidic residues" evidence="1">
    <location>
        <begin position="481"/>
        <end position="519"/>
    </location>
</feature>
<keyword evidence="6" id="KW-0645">Protease</keyword>
<reference evidence="6 7" key="1">
    <citation type="submission" date="2020-07" db="EMBL/GenBank/DDBJ databases">
        <title>Sequencing the genomes of 1000 actinobacteria strains.</title>
        <authorList>
            <person name="Klenk H.-P."/>
        </authorList>
    </citation>
    <scope>NUCLEOTIDE SEQUENCE [LARGE SCALE GENOMIC DNA]</scope>
    <source>
        <strain evidence="6 7">DSM 26154</strain>
    </source>
</reference>
<evidence type="ECO:0000313" key="7">
    <source>
        <dbReference type="Proteomes" id="UP000554054"/>
    </source>
</evidence>
<keyword evidence="2" id="KW-1133">Transmembrane helix</keyword>